<dbReference type="PANTHER" id="PTHR45348:SF7">
    <property type="entry name" value="ZINC BINDING OXIDOREDUCTASE, PUTATIVE-RELATED"/>
    <property type="match status" value="1"/>
</dbReference>
<dbReference type="InterPro" id="IPR011032">
    <property type="entry name" value="GroES-like_sf"/>
</dbReference>
<dbReference type="InterPro" id="IPR013154">
    <property type="entry name" value="ADH-like_N"/>
</dbReference>
<dbReference type="Gene3D" id="3.90.180.10">
    <property type="entry name" value="Medium-chain alcohol dehydrogenases, catalytic domain"/>
    <property type="match status" value="1"/>
</dbReference>
<protein>
    <recommendedName>
        <fullName evidence="1">Enoyl reductase (ER) domain-containing protein</fullName>
    </recommendedName>
</protein>
<keyword evidence="3" id="KW-1185">Reference proteome</keyword>
<dbReference type="SUPFAM" id="SSF50129">
    <property type="entry name" value="GroES-like"/>
    <property type="match status" value="1"/>
</dbReference>
<dbReference type="EMBL" id="JASJQH010000011">
    <property type="protein sequence ID" value="KAK9768607.1"/>
    <property type="molecule type" value="Genomic_DNA"/>
</dbReference>
<dbReference type="Proteomes" id="UP001479436">
    <property type="component" value="Unassembled WGS sequence"/>
</dbReference>
<dbReference type="PANTHER" id="PTHR45348">
    <property type="entry name" value="HYPOTHETICAL OXIDOREDUCTASE (EUROFUNG)"/>
    <property type="match status" value="1"/>
</dbReference>
<dbReference type="Pfam" id="PF00107">
    <property type="entry name" value="ADH_zinc_N"/>
    <property type="match status" value="1"/>
</dbReference>
<organism evidence="2 3">
    <name type="scientific">Basidiobolus ranarum</name>
    <dbReference type="NCBI Taxonomy" id="34480"/>
    <lineage>
        <taxon>Eukaryota</taxon>
        <taxon>Fungi</taxon>
        <taxon>Fungi incertae sedis</taxon>
        <taxon>Zoopagomycota</taxon>
        <taxon>Entomophthoromycotina</taxon>
        <taxon>Basidiobolomycetes</taxon>
        <taxon>Basidiobolales</taxon>
        <taxon>Basidiobolaceae</taxon>
        <taxon>Basidiobolus</taxon>
    </lineage>
</organism>
<sequence length="350" mass="37846">MQTATRAIFTNQNGEPYIGTVDETYEPLPTEVLVKVEFSGINPADLGHARIGFNNTVAGYDFSGTVIKAGSAKSGQFKPNDRVLGFAAPLLDKPKQYGAHQEFHCARHFVYHVPPSMPMEDAGCLLVVTHTAADALFNRLQLSFEDESEPLLVWGGSGAVGSAAIQLAKKAGCYPILATASPKNHAKLLEIGATECFDYNDCEVVQKIQSALKKYTTKPLKRVLDAVVSRGQPSSTSLCESCVEDSSDALFTSPIPATSDAKNHWSRTFACRNVDVDFRLQNGTLFRHAPDQSMQAKIDQAASWAISNYGNGYCMPKVVVVKGGEDGVRAILDVSAGKASMQKFVIEHPI</sequence>
<dbReference type="InterPro" id="IPR013149">
    <property type="entry name" value="ADH-like_C"/>
</dbReference>
<feature type="domain" description="Enoyl reductase (ER)" evidence="1">
    <location>
        <begin position="19"/>
        <end position="346"/>
    </location>
</feature>
<reference evidence="2 3" key="1">
    <citation type="submission" date="2023-04" db="EMBL/GenBank/DDBJ databases">
        <title>Genome of Basidiobolus ranarum AG-B5.</title>
        <authorList>
            <person name="Stajich J.E."/>
            <person name="Carter-House D."/>
            <person name="Gryganskyi A."/>
        </authorList>
    </citation>
    <scope>NUCLEOTIDE SEQUENCE [LARGE SCALE GENOMIC DNA]</scope>
    <source>
        <strain evidence="2 3">AG-B5</strain>
    </source>
</reference>
<dbReference type="SMART" id="SM00829">
    <property type="entry name" value="PKS_ER"/>
    <property type="match status" value="1"/>
</dbReference>
<dbReference type="Pfam" id="PF08240">
    <property type="entry name" value="ADH_N"/>
    <property type="match status" value="1"/>
</dbReference>
<dbReference type="InterPro" id="IPR036291">
    <property type="entry name" value="NAD(P)-bd_dom_sf"/>
</dbReference>
<dbReference type="Gene3D" id="3.40.50.720">
    <property type="entry name" value="NAD(P)-binding Rossmann-like Domain"/>
    <property type="match status" value="1"/>
</dbReference>
<name>A0ABR2X4M3_9FUNG</name>
<evidence type="ECO:0000313" key="2">
    <source>
        <dbReference type="EMBL" id="KAK9768607.1"/>
    </source>
</evidence>
<dbReference type="CDD" id="cd08249">
    <property type="entry name" value="enoyl_reductase_like"/>
    <property type="match status" value="1"/>
</dbReference>
<gene>
    <name evidence="2" type="ORF">K7432_000594</name>
</gene>
<proteinExistence type="predicted"/>
<dbReference type="InterPro" id="IPR047122">
    <property type="entry name" value="Trans-enoyl_RdTase-like"/>
</dbReference>
<evidence type="ECO:0000313" key="3">
    <source>
        <dbReference type="Proteomes" id="UP001479436"/>
    </source>
</evidence>
<comment type="caution">
    <text evidence="2">The sequence shown here is derived from an EMBL/GenBank/DDBJ whole genome shotgun (WGS) entry which is preliminary data.</text>
</comment>
<dbReference type="InterPro" id="IPR020843">
    <property type="entry name" value="ER"/>
</dbReference>
<accession>A0ABR2X4M3</accession>
<dbReference type="SUPFAM" id="SSF51735">
    <property type="entry name" value="NAD(P)-binding Rossmann-fold domains"/>
    <property type="match status" value="1"/>
</dbReference>
<evidence type="ECO:0000259" key="1">
    <source>
        <dbReference type="SMART" id="SM00829"/>
    </source>
</evidence>